<comment type="caution">
    <text evidence="11">The sequence shown here is derived from an EMBL/GenBank/DDBJ whole genome shotgun (WGS) entry which is preliminary data.</text>
</comment>
<gene>
    <name evidence="11" type="ORF">GCM10023235_38220</name>
</gene>
<dbReference type="PROSITE" id="PS00572">
    <property type="entry name" value="GLYCOSYL_HYDROL_F1_1"/>
    <property type="match status" value="1"/>
</dbReference>
<proteinExistence type="inferred from homology"/>
<evidence type="ECO:0000256" key="3">
    <source>
        <dbReference type="ARBA" id="ARBA00012744"/>
    </source>
</evidence>
<protein>
    <recommendedName>
        <fullName evidence="3 10">Beta-glucosidase</fullName>
        <ecNumber evidence="3 10">3.2.1.21</ecNumber>
    </recommendedName>
</protein>
<name>A0ABP9DXR0_9ACTN</name>
<evidence type="ECO:0000256" key="9">
    <source>
        <dbReference type="PROSITE-ProRule" id="PRU10055"/>
    </source>
</evidence>
<dbReference type="EC" id="3.2.1.21" evidence="3 10"/>
<reference evidence="12" key="1">
    <citation type="journal article" date="2019" name="Int. J. Syst. Evol. Microbiol.">
        <title>The Global Catalogue of Microorganisms (GCM) 10K type strain sequencing project: providing services to taxonomists for standard genome sequencing and annotation.</title>
        <authorList>
            <consortium name="The Broad Institute Genomics Platform"/>
            <consortium name="The Broad Institute Genome Sequencing Center for Infectious Disease"/>
            <person name="Wu L."/>
            <person name="Ma J."/>
        </authorList>
    </citation>
    <scope>NUCLEOTIDE SEQUENCE [LARGE SCALE GENOMIC DNA]</scope>
    <source>
        <strain evidence="12">JCM 13006</strain>
    </source>
</reference>
<dbReference type="InterPro" id="IPR017736">
    <property type="entry name" value="Glyco_hydro_1_beta-glucosidase"/>
</dbReference>
<dbReference type="PANTHER" id="PTHR10353">
    <property type="entry name" value="GLYCOSYL HYDROLASE"/>
    <property type="match status" value="1"/>
</dbReference>
<dbReference type="InterPro" id="IPR018120">
    <property type="entry name" value="Glyco_hydro_1_AS"/>
</dbReference>
<dbReference type="Proteomes" id="UP001501752">
    <property type="component" value="Unassembled WGS sequence"/>
</dbReference>
<keyword evidence="4 10" id="KW-0378">Hydrolase</keyword>
<dbReference type="Pfam" id="PF00232">
    <property type="entry name" value="Glyco_hydro_1"/>
    <property type="match status" value="1"/>
</dbReference>
<evidence type="ECO:0000256" key="1">
    <source>
        <dbReference type="ARBA" id="ARBA00000448"/>
    </source>
</evidence>
<keyword evidence="8" id="KW-0624">Polysaccharide degradation</keyword>
<evidence type="ECO:0000256" key="10">
    <source>
        <dbReference type="RuleBase" id="RU361175"/>
    </source>
</evidence>
<organism evidence="11 12">
    <name type="scientific">Kitasatospora terrestris</name>
    <dbReference type="NCBI Taxonomy" id="258051"/>
    <lineage>
        <taxon>Bacteria</taxon>
        <taxon>Bacillati</taxon>
        <taxon>Actinomycetota</taxon>
        <taxon>Actinomycetes</taxon>
        <taxon>Kitasatosporales</taxon>
        <taxon>Streptomycetaceae</taxon>
        <taxon>Kitasatospora</taxon>
    </lineage>
</organism>
<evidence type="ECO:0000256" key="6">
    <source>
        <dbReference type="ARBA" id="ARBA00023277"/>
    </source>
</evidence>
<dbReference type="PANTHER" id="PTHR10353:SF36">
    <property type="entry name" value="LP05116P"/>
    <property type="match status" value="1"/>
</dbReference>
<dbReference type="EMBL" id="BAABIS010000001">
    <property type="protein sequence ID" value="GAA4856980.1"/>
    <property type="molecule type" value="Genomic_DNA"/>
</dbReference>
<dbReference type="PROSITE" id="PS00653">
    <property type="entry name" value="GLYCOSYL_HYDROL_F1_2"/>
    <property type="match status" value="1"/>
</dbReference>
<evidence type="ECO:0000313" key="11">
    <source>
        <dbReference type="EMBL" id="GAA4856980.1"/>
    </source>
</evidence>
<dbReference type="InterPro" id="IPR017853">
    <property type="entry name" value="GH"/>
</dbReference>
<evidence type="ECO:0000256" key="4">
    <source>
        <dbReference type="ARBA" id="ARBA00022801"/>
    </source>
</evidence>
<comment type="catalytic activity">
    <reaction evidence="1 10">
        <text>Hydrolysis of terminal, non-reducing beta-D-glucosyl residues with release of beta-D-glucose.</text>
        <dbReference type="EC" id="3.2.1.21"/>
    </reaction>
</comment>
<keyword evidence="12" id="KW-1185">Reference proteome</keyword>
<dbReference type="PRINTS" id="PR00131">
    <property type="entry name" value="GLHYDRLASE1"/>
</dbReference>
<keyword evidence="6" id="KW-0119">Carbohydrate metabolism</keyword>
<comment type="similarity">
    <text evidence="2 10">Belongs to the glycosyl hydrolase 1 family.</text>
</comment>
<accession>A0ABP9DXR0</accession>
<feature type="active site" description="Nucleophile" evidence="9">
    <location>
        <position position="369"/>
    </location>
</feature>
<evidence type="ECO:0000256" key="7">
    <source>
        <dbReference type="ARBA" id="ARBA00023295"/>
    </source>
</evidence>
<sequence length="469" mass="51965">MDRYNDSIDRLPADFRWGVATSAYQIEGAVAEDGRTPSIWDTLCRVPGAIDNADTGDVACDHYHRMPEDVALIRSLGLDTYRFSVSWPRVQPGGTGPANEAGLGFYDRLVDELLAGGITPWLTLYHWDLPQELEDAGGWPARDTAYRFADYAELVYQRLGDRVEHWTTFNEPWCSAVLGYVQGVHAPGRRDFADGVRAVHHLHLAHGLAVQRLRALAPAGRPLDLAVTQLLSNAIPATDSEVDREAARRADALGFRMYLDPILRGSYPEDLVTDLARRGVEIPVQDGDLEVISSPIDTLGVNYYRSGKSSGHAEDGSTTDADGLPVTRHLPIGGLPVTHLDWEVMPEDFTRLLLRISRDYPGIPLVITENGAAYDDKPDATGFVADADRTEYLASHLAAVAEARAGGADVRGYFAWSLLDNFEWAYGYDKRFGIVRVDYETQERTPKQSALWLRDTIARVRATGRQGRE</sequence>
<evidence type="ECO:0000256" key="8">
    <source>
        <dbReference type="ARBA" id="ARBA00023326"/>
    </source>
</evidence>
<dbReference type="NCBIfam" id="TIGR03356">
    <property type="entry name" value="BGL"/>
    <property type="match status" value="1"/>
</dbReference>
<evidence type="ECO:0000313" key="12">
    <source>
        <dbReference type="Proteomes" id="UP001501752"/>
    </source>
</evidence>
<evidence type="ECO:0000256" key="2">
    <source>
        <dbReference type="ARBA" id="ARBA00010838"/>
    </source>
</evidence>
<dbReference type="InterPro" id="IPR001360">
    <property type="entry name" value="Glyco_hydro_1"/>
</dbReference>
<keyword evidence="7 10" id="KW-0326">Glycosidase</keyword>
<dbReference type="Gene3D" id="3.20.20.80">
    <property type="entry name" value="Glycosidases"/>
    <property type="match status" value="1"/>
</dbReference>
<keyword evidence="5" id="KW-0136">Cellulose degradation</keyword>
<dbReference type="SUPFAM" id="SSF51445">
    <property type="entry name" value="(Trans)glycosidases"/>
    <property type="match status" value="1"/>
</dbReference>
<evidence type="ECO:0000256" key="5">
    <source>
        <dbReference type="ARBA" id="ARBA00023001"/>
    </source>
</evidence>
<dbReference type="InterPro" id="IPR033132">
    <property type="entry name" value="GH_1_N_CS"/>
</dbReference>